<dbReference type="GeneID" id="66980321"/>
<protein>
    <recommendedName>
        <fullName evidence="3">RBR-type E3 ubiquitin transferase</fullName>
        <ecNumber evidence="3">2.3.2.31</ecNumber>
    </recommendedName>
</protein>
<dbReference type="Gene3D" id="3.30.40.10">
    <property type="entry name" value="Zinc/RING finger domain, C3HC4 (zinc finger)"/>
    <property type="match status" value="1"/>
</dbReference>
<dbReference type="InterPro" id="IPR001841">
    <property type="entry name" value="Znf_RING"/>
</dbReference>
<dbReference type="PROSITE" id="PS50089">
    <property type="entry name" value="ZF_RING_2"/>
    <property type="match status" value="1"/>
</dbReference>
<dbReference type="Gene3D" id="1.20.120.1750">
    <property type="match status" value="1"/>
</dbReference>
<dbReference type="SUPFAM" id="SSF57850">
    <property type="entry name" value="RING/U-box"/>
    <property type="match status" value="3"/>
</dbReference>
<reference evidence="14" key="2">
    <citation type="submission" date="2021-02" db="EMBL/GenBank/DDBJ databases">
        <title>Aspergillus chevalieri M1 genome sequence.</title>
        <authorList>
            <person name="Kadooka C."/>
            <person name="Mori K."/>
            <person name="Futagami T."/>
        </authorList>
    </citation>
    <scope>NUCLEOTIDE SEQUENCE</scope>
    <source>
        <strain evidence="14">M1</strain>
    </source>
</reference>
<dbReference type="EC" id="2.3.2.31" evidence="3"/>
<keyword evidence="7 10" id="KW-0863">Zinc-finger</keyword>
<evidence type="ECO:0000259" key="12">
    <source>
        <dbReference type="PROSITE" id="PS50089"/>
    </source>
</evidence>
<dbReference type="InterPro" id="IPR002867">
    <property type="entry name" value="IBR_dom"/>
</dbReference>
<feature type="region of interest" description="Disordered" evidence="11">
    <location>
        <begin position="78"/>
        <end position="97"/>
    </location>
</feature>
<evidence type="ECO:0000256" key="10">
    <source>
        <dbReference type="PROSITE-ProRule" id="PRU00175"/>
    </source>
</evidence>
<keyword evidence="5" id="KW-0479">Metal-binding</keyword>
<dbReference type="RefSeq" id="XP_043134484.1">
    <property type="nucleotide sequence ID" value="XM_043275501.1"/>
</dbReference>
<keyword evidence="15" id="KW-1185">Reference proteome</keyword>
<dbReference type="Pfam" id="PF01485">
    <property type="entry name" value="IBR"/>
    <property type="match status" value="1"/>
</dbReference>
<evidence type="ECO:0000313" key="14">
    <source>
        <dbReference type="EMBL" id="BCR85962.1"/>
    </source>
</evidence>
<evidence type="ECO:0000256" key="3">
    <source>
        <dbReference type="ARBA" id="ARBA00012251"/>
    </source>
</evidence>
<keyword evidence="8" id="KW-0833">Ubl conjugation pathway</keyword>
<evidence type="ECO:0000256" key="1">
    <source>
        <dbReference type="ARBA" id="ARBA00001798"/>
    </source>
</evidence>
<gene>
    <name evidence="14" type="ORF">ACHE_21420A</name>
</gene>
<organism evidence="14 15">
    <name type="scientific">Aspergillus chevalieri</name>
    <name type="common">Eurotium chevalieri</name>
    <dbReference type="NCBI Taxonomy" id="182096"/>
    <lineage>
        <taxon>Eukaryota</taxon>
        <taxon>Fungi</taxon>
        <taxon>Dikarya</taxon>
        <taxon>Ascomycota</taxon>
        <taxon>Pezizomycotina</taxon>
        <taxon>Eurotiomycetes</taxon>
        <taxon>Eurotiomycetidae</taxon>
        <taxon>Eurotiales</taxon>
        <taxon>Aspergillaceae</taxon>
        <taxon>Aspergillus</taxon>
        <taxon>Aspergillus subgen. Aspergillus</taxon>
    </lineage>
</organism>
<proteinExistence type="predicted"/>
<dbReference type="PANTHER" id="PTHR11685">
    <property type="entry name" value="RBR FAMILY RING FINGER AND IBR DOMAIN-CONTAINING"/>
    <property type="match status" value="1"/>
</dbReference>
<dbReference type="CDD" id="cd20335">
    <property type="entry name" value="BRcat_RBR"/>
    <property type="match status" value="1"/>
</dbReference>
<accession>A0A7R7VJR6</accession>
<keyword evidence="4" id="KW-0808">Transferase</keyword>
<feature type="domain" description="RING-type" evidence="13">
    <location>
        <begin position="102"/>
        <end position="368"/>
    </location>
</feature>
<evidence type="ECO:0000256" key="11">
    <source>
        <dbReference type="SAM" id="MobiDB-lite"/>
    </source>
</evidence>
<feature type="domain" description="RING-type" evidence="12">
    <location>
        <begin position="106"/>
        <end position="164"/>
    </location>
</feature>
<comment type="pathway">
    <text evidence="2">Protein modification; protein ubiquitination.</text>
</comment>
<evidence type="ECO:0000256" key="6">
    <source>
        <dbReference type="ARBA" id="ARBA00022737"/>
    </source>
</evidence>
<evidence type="ECO:0000256" key="8">
    <source>
        <dbReference type="ARBA" id="ARBA00022786"/>
    </source>
</evidence>
<feature type="compositionally biased region" description="Polar residues" evidence="11">
    <location>
        <begin position="1"/>
        <end position="34"/>
    </location>
</feature>
<evidence type="ECO:0000256" key="2">
    <source>
        <dbReference type="ARBA" id="ARBA00004906"/>
    </source>
</evidence>
<dbReference type="SMART" id="SM00647">
    <property type="entry name" value="IBR"/>
    <property type="match status" value="2"/>
</dbReference>
<dbReference type="InterPro" id="IPR044066">
    <property type="entry name" value="TRIAD_supradom"/>
</dbReference>
<evidence type="ECO:0000256" key="7">
    <source>
        <dbReference type="ARBA" id="ARBA00022771"/>
    </source>
</evidence>
<dbReference type="InterPro" id="IPR054694">
    <property type="entry name" value="Parkin-like_IBR"/>
</dbReference>
<dbReference type="AlphaFoldDB" id="A0A7R7VJR6"/>
<dbReference type="InterPro" id="IPR031127">
    <property type="entry name" value="E3_UB_ligase_RBR"/>
</dbReference>
<dbReference type="GO" id="GO:0008270">
    <property type="term" value="F:zinc ion binding"/>
    <property type="evidence" value="ECO:0007669"/>
    <property type="project" value="UniProtKB-KW"/>
</dbReference>
<dbReference type="PROSITE" id="PS51873">
    <property type="entry name" value="TRIAD"/>
    <property type="match status" value="1"/>
</dbReference>
<reference evidence="14" key="1">
    <citation type="submission" date="2021-01" db="EMBL/GenBank/DDBJ databases">
        <authorList>
            <consortium name="Aspergillus chevalieri M1 genome sequencing consortium"/>
            <person name="Kazuki M."/>
            <person name="Futagami T."/>
        </authorList>
    </citation>
    <scope>NUCLEOTIDE SEQUENCE</scope>
    <source>
        <strain evidence="14">M1</strain>
    </source>
</reference>
<dbReference type="GO" id="GO:0016567">
    <property type="term" value="P:protein ubiquitination"/>
    <property type="evidence" value="ECO:0007669"/>
    <property type="project" value="InterPro"/>
</dbReference>
<dbReference type="Pfam" id="PF22605">
    <property type="entry name" value="IBR_2"/>
    <property type="match status" value="1"/>
</dbReference>
<sequence length="369" mass="42176">MSDSVSISSWEPETPSSGPIYSQRHQAISPLSSTRNRRSIDGNTLSMFRCNMPWEESSEDDNLWSDAATAGTVLSLLHREPLSPQRNTRRPPLFDSTASERQRSRCVLCFQVMDRLSYPNPLLAANCDHSAIPEVRMCRVCLQRCIDIQFTSSGEEPLSCPLCRALLSHDEIRQWANPQTFQAYDSMKTREALEDDSEFITCVRPDCGNGQLHVGGRENPIVVCRSCGTRMCFAHRGAPWHEGFSCEEYDRLFVYTGDQQRPGNDASQNGCRWLRRLGGWRAYRADARQHATGSELDHFGPINWTTEDLRSQRTIWQIAKPCPRCNAITEREGGCKYMRCVLCWQEWCWDCGGFWQPGHLEINCSLYRS</sequence>
<evidence type="ECO:0000256" key="4">
    <source>
        <dbReference type="ARBA" id="ARBA00022679"/>
    </source>
</evidence>
<name>A0A7R7VJR6_ASPCH</name>
<evidence type="ECO:0000256" key="9">
    <source>
        <dbReference type="ARBA" id="ARBA00022833"/>
    </source>
</evidence>
<dbReference type="InterPro" id="IPR013083">
    <property type="entry name" value="Znf_RING/FYVE/PHD"/>
</dbReference>
<dbReference type="EMBL" id="AP024417">
    <property type="protein sequence ID" value="BCR85962.1"/>
    <property type="molecule type" value="Genomic_DNA"/>
</dbReference>
<dbReference type="GO" id="GO:0061630">
    <property type="term" value="F:ubiquitin protein ligase activity"/>
    <property type="evidence" value="ECO:0007669"/>
    <property type="project" value="UniProtKB-EC"/>
</dbReference>
<keyword evidence="9" id="KW-0862">Zinc</keyword>
<comment type="catalytic activity">
    <reaction evidence="1">
        <text>[E2 ubiquitin-conjugating enzyme]-S-ubiquitinyl-L-cysteine + [acceptor protein]-L-lysine = [E2 ubiquitin-conjugating enzyme]-L-cysteine + [acceptor protein]-N(6)-ubiquitinyl-L-lysine.</text>
        <dbReference type="EC" id="2.3.2.31"/>
    </reaction>
</comment>
<evidence type="ECO:0000259" key="13">
    <source>
        <dbReference type="PROSITE" id="PS51873"/>
    </source>
</evidence>
<evidence type="ECO:0000313" key="15">
    <source>
        <dbReference type="Proteomes" id="UP000637239"/>
    </source>
</evidence>
<dbReference type="Proteomes" id="UP000637239">
    <property type="component" value="Chromosome 2"/>
</dbReference>
<evidence type="ECO:0000256" key="5">
    <source>
        <dbReference type="ARBA" id="ARBA00022723"/>
    </source>
</evidence>
<feature type="region of interest" description="Disordered" evidence="11">
    <location>
        <begin position="1"/>
        <end position="38"/>
    </location>
</feature>
<dbReference type="KEGG" id="ache:ACHE_21420A"/>
<keyword evidence="6" id="KW-0677">Repeat</keyword>